<name>A0A4C1U106_EUMVA</name>
<dbReference type="OrthoDB" id="7790673at2759"/>
<dbReference type="AlphaFoldDB" id="A0A4C1U106"/>
<accession>A0A4C1U106</accession>
<protein>
    <submittedName>
        <fullName evidence="2">Uncharacterized protein</fullName>
    </submittedName>
</protein>
<comment type="caution">
    <text evidence="2">The sequence shown here is derived from an EMBL/GenBank/DDBJ whole genome shotgun (WGS) entry which is preliminary data.</text>
</comment>
<keyword evidence="3" id="KW-1185">Reference proteome</keyword>
<dbReference type="EMBL" id="BGZK01000114">
    <property type="protein sequence ID" value="GBP20031.1"/>
    <property type="molecule type" value="Genomic_DNA"/>
</dbReference>
<evidence type="ECO:0000256" key="1">
    <source>
        <dbReference type="SAM" id="MobiDB-lite"/>
    </source>
</evidence>
<dbReference type="Proteomes" id="UP000299102">
    <property type="component" value="Unassembled WGS sequence"/>
</dbReference>
<gene>
    <name evidence="2" type="ORF">EVAR_13797_1</name>
</gene>
<sequence length="271" mass="30965">MVGVQKAVNKLKRPHFNRSLSLPDWRRAAGYRGEECVQIFEKSLSERINEIQGIDTTGTKEMNPLSSDQEIEHSRAIRCHICTDVLSGTSARSRPQRRRAQRGSSFYRNLLLRACAFIPFLFHNLTGYDCHLFAKELSESDGRIEDEHGIVLPFDDASLLLKVSRQQPDFDEGNSTIPEVVEWCTINDLLLNENNKLVDAKAVARDETVDIVDTTPFFGLTLDNVHIMKMGRIQEMRLKKHNTNTEIYKSSSRTPRRRPYAVNENSILSTT</sequence>
<feature type="region of interest" description="Disordered" evidence="1">
    <location>
        <begin position="243"/>
        <end position="271"/>
    </location>
</feature>
<organism evidence="2 3">
    <name type="scientific">Eumeta variegata</name>
    <name type="common">Bagworm moth</name>
    <name type="synonym">Eumeta japonica</name>
    <dbReference type="NCBI Taxonomy" id="151549"/>
    <lineage>
        <taxon>Eukaryota</taxon>
        <taxon>Metazoa</taxon>
        <taxon>Ecdysozoa</taxon>
        <taxon>Arthropoda</taxon>
        <taxon>Hexapoda</taxon>
        <taxon>Insecta</taxon>
        <taxon>Pterygota</taxon>
        <taxon>Neoptera</taxon>
        <taxon>Endopterygota</taxon>
        <taxon>Lepidoptera</taxon>
        <taxon>Glossata</taxon>
        <taxon>Ditrysia</taxon>
        <taxon>Tineoidea</taxon>
        <taxon>Psychidae</taxon>
        <taxon>Oiketicinae</taxon>
        <taxon>Eumeta</taxon>
    </lineage>
</organism>
<feature type="compositionally biased region" description="Polar residues" evidence="1">
    <location>
        <begin position="244"/>
        <end position="253"/>
    </location>
</feature>
<evidence type="ECO:0000313" key="3">
    <source>
        <dbReference type="Proteomes" id="UP000299102"/>
    </source>
</evidence>
<evidence type="ECO:0000313" key="2">
    <source>
        <dbReference type="EMBL" id="GBP20031.1"/>
    </source>
</evidence>
<proteinExistence type="predicted"/>
<reference evidence="2 3" key="1">
    <citation type="journal article" date="2019" name="Commun. Biol.">
        <title>The bagworm genome reveals a unique fibroin gene that provides high tensile strength.</title>
        <authorList>
            <person name="Kono N."/>
            <person name="Nakamura H."/>
            <person name="Ohtoshi R."/>
            <person name="Tomita M."/>
            <person name="Numata K."/>
            <person name="Arakawa K."/>
        </authorList>
    </citation>
    <scope>NUCLEOTIDE SEQUENCE [LARGE SCALE GENOMIC DNA]</scope>
</reference>